<gene>
    <name evidence="3" type="ORF">E1163_03720</name>
</gene>
<dbReference type="Proteomes" id="UP000798808">
    <property type="component" value="Unassembled WGS sequence"/>
</dbReference>
<feature type="chain" id="PRO_5045342012" description="Secretion system C-terminal sorting domain-containing protein" evidence="1">
    <location>
        <begin position="24"/>
        <end position="1108"/>
    </location>
</feature>
<evidence type="ECO:0000259" key="2">
    <source>
        <dbReference type="Pfam" id="PF18962"/>
    </source>
</evidence>
<evidence type="ECO:0000313" key="3">
    <source>
        <dbReference type="EMBL" id="MTI24047.1"/>
    </source>
</evidence>
<dbReference type="SUPFAM" id="SSF50998">
    <property type="entry name" value="Quinoprotein alcohol dehydrogenase-like"/>
    <property type="match status" value="1"/>
</dbReference>
<dbReference type="RefSeq" id="WP_155169590.1">
    <property type="nucleotide sequence ID" value="NZ_BAAAFL010000053.1"/>
</dbReference>
<reference evidence="3 4" key="1">
    <citation type="submission" date="2019-02" db="EMBL/GenBank/DDBJ databases">
        <authorList>
            <person name="Goldberg S.R."/>
            <person name="Haltli B.A."/>
            <person name="Correa H."/>
            <person name="Russell K.G."/>
        </authorList>
    </citation>
    <scope>NUCLEOTIDE SEQUENCE [LARGE SCALE GENOMIC DNA]</scope>
    <source>
        <strain evidence="3 4">JCM 16186</strain>
    </source>
</reference>
<dbReference type="Gene3D" id="2.60.40.740">
    <property type="match status" value="1"/>
</dbReference>
<feature type="signal peptide" evidence="1">
    <location>
        <begin position="1"/>
        <end position="23"/>
    </location>
</feature>
<dbReference type="PANTHER" id="PTHR35580">
    <property type="entry name" value="CELL SURFACE GLYCOPROTEIN (S-LAYER PROTEIN)-LIKE PROTEIN"/>
    <property type="match status" value="1"/>
</dbReference>
<dbReference type="InterPro" id="IPR011047">
    <property type="entry name" value="Quinoprotein_ADH-like_sf"/>
</dbReference>
<dbReference type="Pfam" id="PF18962">
    <property type="entry name" value="Por_Secre_tail"/>
    <property type="match status" value="1"/>
</dbReference>
<dbReference type="InterPro" id="IPR026444">
    <property type="entry name" value="Secre_tail"/>
</dbReference>
<dbReference type="EMBL" id="SMLW01000356">
    <property type="protein sequence ID" value="MTI24047.1"/>
    <property type="molecule type" value="Genomic_DNA"/>
</dbReference>
<sequence>MKRLALMITCGVCYVCACLSVYAQDTVAVSLSIDDGSKIRPTNVRVQFEVEGKAQIDYLKINSAGKYAATKLGYDENAVFKEVADLKAGGFQFLKMTLKDLGSTNWNQMMLSLNEEYPNRKVIIGNYIAGAEDLGDGWFRITIPLKDLQPVAPISHMVFPHAFNANMAVRDITFTGDKEPLQWFGSEKFDNARKDNQPAQSELIFRNDGMIVDEMKLRVLNTGNEFVQLSMPYKPFHPGVLQGENKFVAVVLDKSGNTYSSDTLSFQVPAGLSYKVTPVSCNGESDGSIDLTINGGTPPYTFAWTNGATTEDITGLSASLYTVEVIDSLGKTSTATIEVQQSNDISADMSSDHCYEDRAFLNVYGGNAPYQYSVDGAPFESLGTVDEEDVWQLSASNATDREGYFSRRTALKVDQGDNVYLAGEHDGLIEFGSGSVGSLGRRGNFLVKVNAEGTFSWGIYSEDNEPHEYYRSRTADMTVDDDGNSTLIIEVKRNYIILEPAGINLPKGAYLIHFDTHGNLQWIKEYEASLSNVRVDATGNIYVIGRQLYTTNTGNGLSDLFISKYNQFGELLWKKEISGMGGETNEYMFIDKAGDIYLTGSFSVEINFGGLKLQSQGGKDAYVAKLNSEGEPLWAKAGGCSNNDDAGYTVMEDGNGNVFVTITFNGSDGKFGDLYGFESEQVLFMMDAQDGSILWGRPYAHAGFLNPEETFDLVFIDNSIYMTTEAFTLIFREGENFKPGVYDDIFLLEFDYSGNLHSLRGLGSFEYDYHNDERIAITRDNHLVVSNSKGGFAIIKHGPPMRQSIPISPENQYITVSDVNGCSFILNDLTFKNLPPAPPTICYITSGNNGNKLFFTSREHEEPVVAYNIHRETFATGEYEMIGSAEESEFLDSTSNTTERSYQYVVTAIDGCGNESDFSNPHRTMHLTVNEGNLGQINLIWDGYEGFAYNSFKIYRGSSPADMELLTSVPDYLYTYTDLDPSPFTLYYQIRVENDGSCSAGQSLNMAGRLAEEGTAMEVASNVAANFKEAGNLTFYPNPAEDRVQVKFSPDGDEYQLKMIDAGGRIVRQIEGIFDHATIERGNLPSGIYNVFISKTSGKPMYGRIAFE</sequence>
<dbReference type="Pfam" id="PF13573">
    <property type="entry name" value="SprB"/>
    <property type="match status" value="1"/>
</dbReference>
<dbReference type="InterPro" id="IPR052918">
    <property type="entry name" value="Motility_Chemotaxis_Reg"/>
</dbReference>
<proteinExistence type="predicted"/>
<evidence type="ECO:0000256" key="1">
    <source>
        <dbReference type="SAM" id="SignalP"/>
    </source>
</evidence>
<name>A0ABW9RIZ9_9BACT</name>
<evidence type="ECO:0000313" key="4">
    <source>
        <dbReference type="Proteomes" id="UP000798808"/>
    </source>
</evidence>
<comment type="caution">
    <text evidence="3">The sequence shown here is derived from an EMBL/GenBank/DDBJ whole genome shotgun (WGS) entry which is preliminary data.</text>
</comment>
<organism evidence="3 4">
    <name type="scientific">Fulvivirga kasyanovii</name>
    <dbReference type="NCBI Taxonomy" id="396812"/>
    <lineage>
        <taxon>Bacteria</taxon>
        <taxon>Pseudomonadati</taxon>
        <taxon>Bacteroidota</taxon>
        <taxon>Cytophagia</taxon>
        <taxon>Cytophagales</taxon>
        <taxon>Fulvivirgaceae</taxon>
        <taxon>Fulvivirga</taxon>
    </lineage>
</organism>
<keyword evidence="4" id="KW-1185">Reference proteome</keyword>
<dbReference type="InterPro" id="IPR025667">
    <property type="entry name" value="SprB_repeat"/>
</dbReference>
<accession>A0ABW9RIZ9</accession>
<keyword evidence="1" id="KW-0732">Signal</keyword>
<dbReference type="Gene3D" id="2.60.40.10">
    <property type="entry name" value="Immunoglobulins"/>
    <property type="match status" value="1"/>
</dbReference>
<protein>
    <recommendedName>
        <fullName evidence="2">Secretion system C-terminal sorting domain-containing protein</fullName>
    </recommendedName>
</protein>
<dbReference type="InterPro" id="IPR013783">
    <property type="entry name" value="Ig-like_fold"/>
</dbReference>
<dbReference type="PANTHER" id="PTHR35580:SF1">
    <property type="entry name" value="PHYTASE-LIKE DOMAIN-CONTAINING PROTEIN"/>
    <property type="match status" value="1"/>
</dbReference>
<feature type="domain" description="Secretion system C-terminal sorting" evidence="2">
    <location>
        <begin position="1036"/>
        <end position="1098"/>
    </location>
</feature>